<organism evidence="15 16">
    <name type="scientific">Pandoraea fibrosis</name>
    <dbReference type="NCBI Taxonomy" id="1891094"/>
    <lineage>
        <taxon>Bacteria</taxon>
        <taxon>Pseudomonadati</taxon>
        <taxon>Pseudomonadota</taxon>
        <taxon>Betaproteobacteria</taxon>
        <taxon>Burkholderiales</taxon>
        <taxon>Burkholderiaceae</taxon>
        <taxon>Pandoraea</taxon>
    </lineage>
</organism>
<dbReference type="InterPro" id="IPR037066">
    <property type="entry name" value="Plug_dom_sf"/>
</dbReference>
<feature type="domain" description="TonB-dependent receptor-like beta-barrel" evidence="13">
    <location>
        <begin position="322"/>
        <end position="738"/>
    </location>
</feature>
<feature type="region of interest" description="Disordered" evidence="12">
    <location>
        <begin position="310"/>
        <end position="337"/>
    </location>
</feature>
<keyword evidence="3 10" id="KW-0813">Transport</keyword>
<dbReference type="PROSITE" id="PS52016">
    <property type="entry name" value="TONB_DEPENDENT_REC_3"/>
    <property type="match status" value="1"/>
</dbReference>
<feature type="domain" description="TonB-dependent receptor plug" evidence="14">
    <location>
        <begin position="141"/>
        <end position="245"/>
    </location>
</feature>
<evidence type="ECO:0000259" key="13">
    <source>
        <dbReference type="Pfam" id="PF00593"/>
    </source>
</evidence>
<dbReference type="GO" id="GO:0009279">
    <property type="term" value="C:cell outer membrane"/>
    <property type="evidence" value="ECO:0007669"/>
    <property type="project" value="UniProtKB-SubCell"/>
</dbReference>
<sequence>MVVCCRAFVRPLAQTWRVFVRADSCGTREPRASEQGSLRRLNRIHNDMAHLTSNAARQRATSSLAPASLPAARHPRRALPDVAPLPLAVALTFGALAMTSLSAHAADAPSETPLASVAPTSPEAALPTTFVTGNPLGRAAADLTVPVTELDGKALALRRAGTLGETLDGLPGVSATSYGPNVSRPIIRGLDGDRIRVLQNGTAALDASSLSYDHAVAQDPLTIERVEIVRGPAALLYGGNAVGGVINTIDNRIPRESITGISGATDVSYGGANRERAGAAQLEFGNGQFAFHVDGFARKSADLRIPGFARSAQQRARDDEDTPQPQGTLPNSNGQVSGAAVGASWTWANGYTGLSYSGYDSDYGTVAEADTRIRLRQQRLALASEVRSLSGPFTALKFNFGYTDYEHKEIENGETGTTFKNHGFEGRIEARHAKIGPLEGALGVQFAQNTFSALGEEAFVPKSDTSNVALFALEEWAVSEAVKLSFGARIEHTSVKPTAGGNERFDNLPSRNFTPGSVSAGAVFALAPAWSVALNTSYTERAPTFYELYANGPHLATGVWETGNPQAKLEKAFSTDLSLRYESGPNKGSVGLFYSRFTNFIALNNTGETIAEDDRNLPVYQYAGVPADLYGVEAEGRARIWQGYGNLDLELRGDYTIGRNRDTGEPLPRIAPLRLTAALAYGLGHWGARLEAVHASNQGRVPANDLTTNGYTTLGAALTYQFKAGGAQWLAYLKGENLTNQEVRLASSVLRDIAPQGGRSVRVGLRTTF</sequence>
<keyword evidence="6 11" id="KW-0798">TonB box</keyword>
<dbReference type="SUPFAM" id="SSF56935">
    <property type="entry name" value="Porins"/>
    <property type="match status" value="1"/>
</dbReference>
<evidence type="ECO:0000256" key="7">
    <source>
        <dbReference type="ARBA" id="ARBA00023136"/>
    </source>
</evidence>
<dbReference type="AlphaFoldDB" id="A0A5E4VY71"/>
<dbReference type="InterPro" id="IPR039426">
    <property type="entry name" value="TonB-dep_rcpt-like"/>
</dbReference>
<evidence type="ECO:0000256" key="1">
    <source>
        <dbReference type="ARBA" id="ARBA00004571"/>
    </source>
</evidence>
<dbReference type="Pfam" id="PF07715">
    <property type="entry name" value="Plug"/>
    <property type="match status" value="1"/>
</dbReference>
<dbReference type="Pfam" id="PF00593">
    <property type="entry name" value="TonB_dep_Rec_b-barrel"/>
    <property type="match status" value="1"/>
</dbReference>
<dbReference type="InterPro" id="IPR012910">
    <property type="entry name" value="Plug_dom"/>
</dbReference>
<dbReference type="InterPro" id="IPR036942">
    <property type="entry name" value="Beta-barrel_TonB_sf"/>
</dbReference>
<evidence type="ECO:0000256" key="10">
    <source>
        <dbReference type="PROSITE-ProRule" id="PRU01360"/>
    </source>
</evidence>
<keyword evidence="9 10" id="KW-0998">Cell outer membrane</keyword>
<name>A0A5E4VY71_9BURK</name>
<evidence type="ECO:0000313" key="16">
    <source>
        <dbReference type="Proteomes" id="UP000382577"/>
    </source>
</evidence>
<dbReference type="GO" id="GO:0015344">
    <property type="term" value="F:siderophore uptake transmembrane transporter activity"/>
    <property type="evidence" value="ECO:0007669"/>
    <property type="project" value="TreeGrafter"/>
</dbReference>
<proteinExistence type="inferred from homology"/>
<evidence type="ECO:0000256" key="3">
    <source>
        <dbReference type="ARBA" id="ARBA00022448"/>
    </source>
</evidence>
<dbReference type="Proteomes" id="UP000382577">
    <property type="component" value="Unassembled WGS sequence"/>
</dbReference>
<evidence type="ECO:0000259" key="14">
    <source>
        <dbReference type="Pfam" id="PF07715"/>
    </source>
</evidence>
<dbReference type="PANTHER" id="PTHR30069:SF40">
    <property type="entry name" value="TONB-DEPENDENT RECEPTOR NMB0964-RELATED"/>
    <property type="match status" value="1"/>
</dbReference>
<dbReference type="Gene3D" id="2.40.170.20">
    <property type="entry name" value="TonB-dependent receptor, beta-barrel domain"/>
    <property type="match status" value="1"/>
</dbReference>
<feature type="compositionally biased region" description="Polar residues" evidence="12">
    <location>
        <begin position="323"/>
        <end position="336"/>
    </location>
</feature>
<evidence type="ECO:0000256" key="2">
    <source>
        <dbReference type="ARBA" id="ARBA00009810"/>
    </source>
</evidence>
<dbReference type="EMBL" id="CABPRW010000006">
    <property type="protein sequence ID" value="VVE15815.1"/>
    <property type="molecule type" value="Genomic_DNA"/>
</dbReference>
<keyword evidence="5 10" id="KW-0812">Transmembrane</keyword>
<evidence type="ECO:0000256" key="11">
    <source>
        <dbReference type="RuleBase" id="RU003357"/>
    </source>
</evidence>
<dbReference type="GO" id="GO:0044718">
    <property type="term" value="P:siderophore transmembrane transport"/>
    <property type="evidence" value="ECO:0007669"/>
    <property type="project" value="TreeGrafter"/>
</dbReference>
<keyword evidence="4 10" id="KW-1134">Transmembrane beta strand</keyword>
<evidence type="ECO:0000256" key="8">
    <source>
        <dbReference type="ARBA" id="ARBA00023170"/>
    </source>
</evidence>
<evidence type="ECO:0000313" key="15">
    <source>
        <dbReference type="EMBL" id="VVE15815.1"/>
    </source>
</evidence>
<evidence type="ECO:0000256" key="9">
    <source>
        <dbReference type="ARBA" id="ARBA00023237"/>
    </source>
</evidence>
<keyword evidence="8 15" id="KW-0675">Receptor</keyword>
<evidence type="ECO:0000256" key="12">
    <source>
        <dbReference type="SAM" id="MobiDB-lite"/>
    </source>
</evidence>
<comment type="subcellular location">
    <subcellularLocation>
        <location evidence="1 10">Cell outer membrane</location>
        <topology evidence="1 10">Multi-pass membrane protein</topology>
    </subcellularLocation>
</comment>
<dbReference type="CDD" id="cd01347">
    <property type="entry name" value="ligand_gated_channel"/>
    <property type="match status" value="1"/>
</dbReference>
<evidence type="ECO:0000256" key="6">
    <source>
        <dbReference type="ARBA" id="ARBA00023077"/>
    </source>
</evidence>
<evidence type="ECO:0000256" key="5">
    <source>
        <dbReference type="ARBA" id="ARBA00022692"/>
    </source>
</evidence>
<dbReference type="Gene3D" id="2.170.130.10">
    <property type="entry name" value="TonB-dependent receptor, plug domain"/>
    <property type="match status" value="1"/>
</dbReference>
<protein>
    <submittedName>
        <fullName evidence="15">TonB-dependent receptor</fullName>
    </submittedName>
</protein>
<evidence type="ECO:0000256" key="4">
    <source>
        <dbReference type="ARBA" id="ARBA00022452"/>
    </source>
</evidence>
<reference evidence="15 16" key="1">
    <citation type="submission" date="2019-08" db="EMBL/GenBank/DDBJ databases">
        <authorList>
            <person name="Peeters C."/>
        </authorList>
    </citation>
    <scope>NUCLEOTIDE SEQUENCE [LARGE SCALE GENOMIC DNA]</scope>
    <source>
        <strain evidence="15 16">LMG 31113</strain>
    </source>
</reference>
<dbReference type="InterPro" id="IPR000531">
    <property type="entry name" value="Beta-barrel_TonB"/>
</dbReference>
<gene>
    <name evidence="15" type="ORF">PFI31113_02844</name>
</gene>
<dbReference type="PANTHER" id="PTHR30069">
    <property type="entry name" value="TONB-DEPENDENT OUTER MEMBRANE RECEPTOR"/>
    <property type="match status" value="1"/>
</dbReference>
<keyword evidence="7 10" id="KW-0472">Membrane</keyword>
<accession>A0A5E4VY71</accession>
<comment type="similarity">
    <text evidence="2 10 11">Belongs to the TonB-dependent receptor family.</text>
</comment>